<organism evidence="3 4">
    <name type="scientific">Cordyceps fumosorosea (strain ARSEF 2679)</name>
    <name type="common">Isaria fumosorosea</name>
    <dbReference type="NCBI Taxonomy" id="1081104"/>
    <lineage>
        <taxon>Eukaryota</taxon>
        <taxon>Fungi</taxon>
        <taxon>Dikarya</taxon>
        <taxon>Ascomycota</taxon>
        <taxon>Pezizomycotina</taxon>
        <taxon>Sordariomycetes</taxon>
        <taxon>Hypocreomycetidae</taxon>
        <taxon>Hypocreales</taxon>
        <taxon>Cordycipitaceae</taxon>
        <taxon>Cordyceps</taxon>
    </lineage>
</organism>
<dbReference type="PANTHER" id="PTHR42470:SF1">
    <property type="entry name" value="VAST DOMAIN-CONTAINING PROTEIN"/>
    <property type="match status" value="1"/>
</dbReference>
<dbReference type="Pfam" id="PF25545">
    <property type="entry name" value="DUF7924"/>
    <property type="match status" value="1"/>
</dbReference>
<feature type="region of interest" description="Disordered" evidence="1">
    <location>
        <begin position="69"/>
        <end position="141"/>
    </location>
</feature>
<dbReference type="InterPro" id="IPR057684">
    <property type="entry name" value="DUF7924"/>
</dbReference>
<dbReference type="GeneID" id="30021231"/>
<dbReference type="AlphaFoldDB" id="A0A167VWQ6"/>
<dbReference type="Proteomes" id="UP000076744">
    <property type="component" value="Unassembled WGS sequence"/>
</dbReference>
<protein>
    <recommendedName>
        <fullName evidence="2">DUF7924 domain-containing protein</fullName>
    </recommendedName>
</protein>
<keyword evidence="4" id="KW-1185">Reference proteome</keyword>
<dbReference type="OrthoDB" id="4869771at2759"/>
<name>A0A167VWQ6_CORFA</name>
<evidence type="ECO:0000259" key="2">
    <source>
        <dbReference type="Pfam" id="PF25545"/>
    </source>
</evidence>
<feature type="compositionally biased region" description="Low complexity" evidence="1">
    <location>
        <begin position="114"/>
        <end position="135"/>
    </location>
</feature>
<dbReference type="RefSeq" id="XP_018704270.1">
    <property type="nucleotide sequence ID" value="XM_018848544.1"/>
</dbReference>
<dbReference type="STRING" id="1081104.A0A167VWQ6"/>
<reference evidence="3 4" key="1">
    <citation type="journal article" date="2016" name="Genome Biol. Evol.">
        <title>Divergent and convergent evolution of fungal pathogenicity.</title>
        <authorList>
            <person name="Shang Y."/>
            <person name="Xiao G."/>
            <person name="Zheng P."/>
            <person name="Cen K."/>
            <person name="Zhan S."/>
            <person name="Wang C."/>
        </authorList>
    </citation>
    <scope>NUCLEOTIDE SEQUENCE [LARGE SCALE GENOMIC DNA]</scope>
    <source>
        <strain evidence="3 4">ARSEF 2679</strain>
    </source>
</reference>
<evidence type="ECO:0000313" key="4">
    <source>
        <dbReference type="Proteomes" id="UP000076744"/>
    </source>
</evidence>
<feature type="compositionally biased region" description="Polar residues" evidence="1">
    <location>
        <begin position="100"/>
        <end position="112"/>
    </location>
</feature>
<evidence type="ECO:0000256" key="1">
    <source>
        <dbReference type="SAM" id="MobiDB-lite"/>
    </source>
</evidence>
<evidence type="ECO:0000313" key="3">
    <source>
        <dbReference type="EMBL" id="OAA63063.1"/>
    </source>
</evidence>
<sequence>MGEAVGGGGPVFPPAGIKKRPHSTFAAYEDCSATDTLVSDWLNEVYPSNRRRRFSDAAIDATACHLEEDDTNDCKEPQNRRHRASSEPAMGVDDDDCFMQQMTPPATGSWSPPSRLARATSTSRARSVSRGAATTHAGRDSPNLVECDYYRRVNLASRNGIYLRPFDCPLPVAIQALVEPLTADHPPLVPTDDDRRGIKGIRRRNDVDAKPMEMSVRSALDSALFPKPDPEQQLGRVDNMSMKRAAVPRRLTEQQLERLLQKLPSTERGTERHYAKISLPIPDTLYGYAYAAVPAELRSLWELVLGDLVVVNNDDLALPFLLIECKGDGGSMWCCTNQCLGGAASCVHVGERLNAQLQAVRRPGSFNSAVFGITINGEHANLFVCWKHIAGEGEEDRLGDVMATTAAFYMQRIGYYALQDMQHFLKLKRCVRMIIEWGMGARMKEVEEIIRLAGTRKRKEREVESFEENVEVEGTVAL</sequence>
<comment type="caution">
    <text evidence="3">The sequence shown here is derived from an EMBL/GenBank/DDBJ whole genome shotgun (WGS) entry which is preliminary data.</text>
</comment>
<feature type="domain" description="DUF7924" evidence="2">
    <location>
        <begin position="254"/>
        <end position="450"/>
    </location>
</feature>
<proteinExistence type="predicted"/>
<accession>A0A167VWQ6</accession>
<dbReference type="EMBL" id="AZHB01000011">
    <property type="protein sequence ID" value="OAA63063.1"/>
    <property type="molecule type" value="Genomic_DNA"/>
</dbReference>
<dbReference type="PANTHER" id="PTHR42470">
    <property type="entry name" value="VAST DOMAIN-CONTAINING PROTEIN"/>
    <property type="match status" value="1"/>
</dbReference>
<gene>
    <name evidence="3" type="ORF">ISF_04939</name>
</gene>